<comment type="caution">
    <text evidence="2">The sequence shown here is derived from an EMBL/GenBank/DDBJ whole genome shotgun (WGS) entry which is preliminary data.</text>
</comment>
<feature type="region of interest" description="Disordered" evidence="1">
    <location>
        <begin position="219"/>
        <end position="246"/>
    </location>
</feature>
<organism evidence="2 3">
    <name type="scientific">Subtercola frigoramans</name>
    <dbReference type="NCBI Taxonomy" id="120298"/>
    <lineage>
        <taxon>Bacteria</taxon>
        <taxon>Bacillati</taxon>
        <taxon>Actinomycetota</taxon>
        <taxon>Actinomycetes</taxon>
        <taxon>Micrococcales</taxon>
        <taxon>Microbacteriaceae</taxon>
        <taxon>Subtercola</taxon>
    </lineage>
</organism>
<evidence type="ECO:0000313" key="2">
    <source>
        <dbReference type="EMBL" id="MBM7473553.1"/>
    </source>
</evidence>
<dbReference type="Proteomes" id="UP000776164">
    <property type="component" value="Unassembled WGS sequence"/>
</dbReference>
<keyword evidence="3" id="KW-1185">Reference proteome</keyword>
<protein>
    <recommendedName>
        <fullName evidence="4">ABC transporter ATP-binding protein</fullName>
    </recommendedName>
</protein>
<gene>
    <name evidence="2" type="ORF">JOE66_003187</name>
</gene>
<evidence type="ECO:0008006" key="4">
    <source>
        <dbReference type="Google" id="ProtNLM"/>
    </source>
</evidence>
<name>A0ABS2L8Y2_9MICO</name>
<dbReference type="RefSeq" id="WP_205111107.1">
    <property type="nucleotide sequence ID" value="NZ_BAAAHT010000001.1"/>
</dbReference>
<reference evidence="2 3" key="1">
    <citation type="submission" date="2021-01" db="EMBL/GenBank/DDBJ databases">
        <title>Sequencing the genomes of 1000 actinobacteria strains.</title>
        <authorList>
            <person name="Klenk H.-P."/>
        </authorList>
    </citation>
    <scope>NUCLEOTIDE SEQUENCE [LARGE SCALE GENOMIC DNA]</scope>
    <source>
        <strain evidence="2 3">DSM 13057</strain>
    </source>
</reference>
<dbReference type="EMBL" id="JAFBBU010000001">
    <property type="protein sequence ID" value="MBM7473553.1"/>
    <property type="molecule type" value="Genomic_DNA"/>
</dbReference>
<evidence type="ECO:0000256" key="1">
    <source>
        <dbReference type="SAM" id="MobiDB-lite"/>
    </source>
</evidence>
<sequence length="246" mass="26142">MKVILNDVSMGEGQNLGTTSLSYESGGITLAVVETYQRPTVLSLLAAGRMAPDAGTVDLDGKPHPATLRAITAVVDAPDVSEHVHDLSLASVVEEELMFASLPTGRRAALDALAALDAKEYAGWQLQNVPVVVRLRVLAELAASRPGIRGLVLTSPDRHGGDPFDWWAVAVDLAQRDLAILVIVNQASADVLGEVSARFEVDRQAEIARREAAELEAAELEAVTESTRDTATQPPLAPLADPKERA</sequence>
<accession>A0ABS2L8Y2</accession>
<evidence type="ECO:0000313" key="3">
    <source>
        <dbReference type="Proteomes" id="UP000776164"/>
    </source>
</evidence>
<proteinExistence type="predicted"/>